<proteinExistence type="predicted"/>
<accession>A0A0F9F0F5</accession>
<sequence length="63" mass="7066">MTRQELIVWNAALEKAAKKVDNFPGKFHDLDCTLIGVVSNYSCSCGGVRKIAGMIRKVKIERR</sequence>
<dbReference type="AlphaFoldDB" id="A0A0F9F0F5"/>
<reference evidence="1" key="1">
    <citation type="journal article" date="2015" name="Nature">
        <title>Complex archaea that bridge the gap between prokaryotes and eukaryotes.</title>
        <authorList>
            <person name="Spang A."/>
            <person name="Saw J.H."/>
            <person name="Jorgensen S.L."/>
            <person name="Zaremba-Niedzwiedzka K."/>
            <person name="Martijn J."/>
            <person name="Lind A.E."/>
            <person name="van Eijk R."/>
            <person name="Schleper C."/>
            <person name="Guy L."/>
            <person name="Ettema T.J."/>
        </authorList>
    </citation>
    <scope>NUCLEOTIDE SEQUENCE</scope>
</reference>
<gene>
    <name evidence="1" type="ORF">LCGC14_2364280</name>
</gene>
<comment type="caution">
    <text evidence="1">The sequence shown here is derived from an EMBL/GenBank/DDBJ whole genome shotgun (WGS) entry which is preliminary data.</text>
</comment>
<evidence type="ECO:0000313" key="1">
    <source>
        <dbReference type="EMBL" id="KKL44577.1"/>
    </source>
</evidence>
<organism evidence="1">
    <name type="scientific">marine sediment metagenome</name>
    <dbReference type="NCBI Taxonomy" id="412755"/>
    <lineage>
        <taxon>unclassified sequences</taxon>
        <taxon>metagenomes</taxon>
        <taxon>ecological metagenomes</taxon>
    </lineage>
</organism>
<name>A0A0F9F0F5_9ZZZZ</name>
<dbReference type="EMBL" id="LAZR01034707">
    <property type="protein sequence ID" value="KKL44577.1"/>
    <property type="molecule type" value="Genomic_DNA"/>
</dbReference>
<protein>
    <submittedName>
        <fullName evidence="1">Uncharacterized protein</fullName>
    </submittedName>
</protein>